<dbReference type="PRINTS" id="PR00326">
    <property type="entry name" value="GTP1OBG"/>
</dbReference>
<dbReference type="PIRSF" id="PIRSF006485">
    <property type="entry name" value="GTP-binding_EngA"/>
    <property type="match status" value="1"/>
</dbReference>
<dbReference type="Gene3D" id="3.40.50.300">
    <property type="entry name" value="P-loop containing nucleotide triphosphate hydrolases"/>
    <property type="match status" value="2"/>
</dbReference>
<dbReference type="CDD" id="cd01894">
    <property type="entry name" value="EngA1"/>
    <property type="match status" value="1"/>
</dbReference>
<proteinExistence type="inferred from homology"/>
<dbReference type="InterPro" id="IPR032859">
    <property type="entry name" value="KH_dom-like"/>
</dbReference>
<dbReference type="GO" id="GO:0005525">
    <property type="term" value="F:GTP binding"/>
    <property type="evidence" value="ECO:0007669"/>
    <property type="project" value="UniProtKB-UniRule"/>
</dbReference>
<comment type="subunit">
    <text evidence="8">Associates with the 50S ribosomal subunit.</text>
</comment>
<evidence type="ECO:0000313" key="13">
    <source>
        <dbReference type="Proteomes" id="UP000321934"/>
    </source>
</evidence>
<evidence type="ECO:0000256" key="4">
    <source>
        <dbReference type="ARBA" id="ARBA00022737"/>
    </source>
</evidence>
<feature type="binding site" evidence="8">
    <location>
        <begin position="268"/>
        <end position="272"/>
    </location>
    <ligand>
        <name>GTP</name>
        <dbReference type="ChEBI" id="CHEBI:37565"/>
        <label>2</label>
    </ligand>
</feature>
<dbReference type="AlphaFoldDB" id="A0A5B8XE11"/>
<feature type="binding site" evidence="8">
    <location>
        <begin position="143"/>
        <end position="146"/>
    </location>
    <ligand>
        <name>GTP</name>
        <dbReference type="ChEBI" id="CHEBI:37565"/>
        <label>1</label>
    </ligand>
</feature>
<feature type="binding site" evidence="8">
    <location>
        <begin position="33"/>
        <end position="40"/>
    </location>
    <ligand>
        <name>GTP</name>
        <dbReference type="ChEBI" id="CHEBI:37565"/>
        <label>1</label>
    </ligand>
</feature>
<accession>A0A5B8XE11</accession>
<evidence type="ECO:0000256" key="9">
    <source>
        <dbReference type="PROSITE-ProRule" id="PRU01049"/>
    </source>
</evidence>
<evidence type="ECO:0000256" key="3">
    <source>
        <dbReference type="ARBA" id="ARBA00022517"/>
    </source>
</evidence>
<dbReference type="InterPro" id="IPR016484">
    <property type="entry name" value="GTPase_Der"/>
</dbReference>
<dbReference type="CDD" id="cd01895">
    <property type="entry name" value="EngA2"/>
    <property type="match status" value="1"/>
</dbReference>
<dbReference type="InterPro" id="IPR027417">
    <property type="entry name" value="P-loop_NTPase"/>
</dbReference>
<dbReference type="Pfam" id="PF01926">
    <property type="entry name" value="MMR_HSR1"/>
    <property type="match status" value="2"/>
</dbReference>
<feature type="domain" description="EngA-type G" evidence="11">
    <location>
        <begin position="27"/>
        <end position="191"/>
    </location>
</feature>
<comment type="function">
    <text evidence="8 10">GTPase that plays an essential role in the late steps of ribosome biogenesis.</text>
</comment>
<gene>
    <name evidence="8" type="primary">der</name>
    <name evidence="12" type="ORF">Deia_00298</name>
</gene>
<evidence type="ECO:0000256" key="8">
    <source>
        <dbReference type="HAMAP-Rule" id="MF_00195"/>
    </source>
</evidence>
<dbReference type="PANTHER" id="PTHR43834">
    <property type="entry name" value="GTPASE DER"/>
    <property type="match status" value="1"/>
</dbReference>
<evidence type="ECO:0000256" key="5">
    <source>
        <dbReference type="ARBA" id="ARBA00022741"/>
    </source>
</evidence>
<dbReference type="FunFam" id="3.30.300.20:FF:000004">
    <property type="entry name" value="GTPase Der"/>
    <property type="match status" value="1"/>
</dbReference>
<dbReference type="PANTHER" id="PTHR43834:SF6">
    <property type="entry name" value="GTPASE DER"/>
    <property type="match status" value="1"/>
</dbReference>
<dbReference type="NCBIfam" id="TIGR00231">
    <property type="entry name" value="small_GTP"/>
    <property type="match status" value="2"/>
</dbReference>
<evidence type="ECO:0000256" key="10">
    <source>
        <dbReference type="RuleBase" id="RU004481"/>
    </source>
</evidence>
<protein>
    <recommendedName>
        <fullName evidence="2 8">GTPase Der</fullName>
    </recommendedName>
    <alternativeName>
        <fullName evidence="7 8">GTP-binding protein EngA</fullName>
    </alternativeName>
</protein>
<evidence type="ECO:0000256" key="1">
    <source>
        <dbReference type="ARBA" id="ARBA00008279"/>
    </source>
</evidence>
<dbReference type="InterPro" id="IPR015946">
    <property type="entry name" value="KH_dom-like_a/b"/>
</dbReference>
<dbReference type="EMBL" id="CP029077">
    <property type="protein sequence ID" value="QED23105.1"/>
    <property type="molecule type" value="Genomic_DNA"/>
</dbReference>
<keyword evidence="6 8" id="KW-0342">GTP-binding</keyword>
<dbReference type="InterPro" id="IPR006073">
    <property type="entry name" value="GTP-bd"/>
</dbReference>
<dbReference type="Proteomes" id="UP000321934">
    <property type="component" value="Chromosome"/>
</dbReference>
<organism evidence="12 13">
    <name type="scientific">Candidatus Deianiraea vastatrix</name>
    <dbReference type="NCBI Taxonomy" id="2163644"/>
    <lineage>
        <taxon>Bacteria</taxon>
        <taxon>Pseudomonadati</taxon>
        <taxon>Pseudomonadota</taxon>
        <taxon>Alphaproteobacteria</taxon>
        <taxon>Rickettsiales</taxon>
        <taxon>Candidatus Deianiraeaceae</taxon>
        <taxon>Candidatus Deianiraea</taxon>
    </lineage>
</organism>
<evidence type="ECO:0000256" key="7">
    <source>
        <dbReference type="ARBA" id="ARBA00032345"/>
    </source>
</evidence>
<dbReference type="InterPro" id="IPR005225">
    <property type="entry name" value="Small_GTP-bd"/>
</dbReference>
<dbReference type="InterPro" id="IPR031166">
    <property type="entry name" value="G_ENGA"/>
</dbReference>
<feature type="binding site" evidence="8">
    <location>
        <begin position="80"/>
        <end position="84"/>
    </location>
    <ligand>
        <name>GTP</name>
        <dbReference type="ChEBI" id="CHEBI:37565"/>
        <label>1</label>
    </ligand>
</feature>
<comment type="similarity">
    <text evidence="1 8 9 10">Belongs to the TRAFAC class TrmE-Era-EngA-EngB-Septin-like GTPase superfamily. EngA (Der) GTPase family.</text>
</comment>
<feature type="binding site" evidence="8">
    <location>
        <begin position="333"/>
        <end position="336"/>
    </location>
    <ligand>
        <name>GTP</name>
        <dbReference type="ChEBI" id="CHEBI:37565"/>
        <label>2</label>
    </ligand>
</feature>
<dbReference type="HAMAP" id="MF_00195">
    <property type="entry name" value="GTPase_Der"/>
    <property type="match status" value="1"/>
</dbReference>
<feature type="binding site" evidence="8">
    <location>
        <begin position="221"/>
        <end position="228"/>
    </location>
    <ligand>
        <name>GTP</name>
        <dbReference type="ChEBI" id="CHEBI:37565"/>
        <label>2</label>
    </ligand>
</feature>
<dbReference type="Pfam" id="PF14714">
    <property type="entry name" value="KH_dom-like"/>
    <property type="match status" value="1"/>
</dbReference>
<keyword evidence="4 10" id="KW-0677">Repeat</keyword>
<dbReference type="GO" id="GO:0042254">
    <property type="term" value="P:ribosome biogenesis"/>
    <property type="evidence" value="ECO:0007669"/>
    <property type="project" value="UniProtKB-KW"/>
</dbReference>
<name>A0A5B8XE11_9RICK</name>
<feature type="domain" description="EngA-type G" evidence="11">
    <location>
        <begin position="215"/>
        <end position="392"/>
    </location>
</feature>
<dbReference type="Gene3D" id="3.30.300.20">
    <property type="match status" value="1"/>
</dbReference>
<evidence type="ECO:0000256" key="6">
    <source>
        <dbReference type="ARBA" id="ARBA00023134"/>
    </source>
</evidence>
<evidence type="ECO:0000259" key="11">
    <source>
        <dbReference type="PROSITE" id="PS51712"/>
    </source>
</evidence>
<dbReference type="PROSITE" id="PS51712">
    <property type="entry name" value="G_ENGA"/>
    <property type="match status" value="2"/>
</dbReference>
<sequence>MQYKRYFFYLQIIFKHLCSKKHEFMYVKIAIVGRPNVGKSTLFNKMVKKNSSIVFDTPGVTRDRIEAVTDFFDMKLKLIDTAGFDNTKSDEISQEMIKQNIKAIEDAEIILFLVDAKDGINQLDTSFAEVLRKFNKEVILVCNKTEKKPQDDIMGEIYQLGFKNMVFVSAEHKIGLEKLADQLKKSYLNKYNIDLGEMAKLDTESDAYIEKTDRLSIAIVGRPNAGKSTIFNKILNDERSIVSEVAGTTRDSIHQEIEYGGKKIDLVDTAGIRKRLKVDDRIEEFSVESAFYSIKFSTVAILCMDAKNAFESQDLRIAKFAIDEGRGLVIVMNKWDLLTEKEREKIIDGMEKFLQNVFPKTRGLPFFTISGKFDENINEILDECVVLNDIWSKRINTAKLNAFLREVSQNSPAPRCKGHEVKVKYATQISTRPMTLCIFTNMIEGITDSYQNFLENEIRNKFGIFGVPIRFKIKKSDNPFKPVARPKLRTPQVTKRFANVVKKNKKKT</sequence>
<reference evidence="12 13" key="1">
    <citation type="journal article" date="2019" name="ISME J.">
        <title>Deianiraea, an extracellular bacterium associated with the ciliate Paramecium, suggests an alternative scenario for the evolution of Rickettsiales.</title>
        <authorList>
            <person name="Castelli M."/>
            <person name="Sabaneyeva E."/>
            <person name="Lanzoni O."/>
            <person name="Lebedeva N."/>
            <person name="Floriano A.M."/>
            <person name="Gaiarsa S."/>
            <person name="Benken K."/>
            <person name="Modeo L."/>
            <person name="Bandi C."/>
            <person name="Potekhin A."/>
            <person name="Sassera D."/>
            <person name="Petroni G."/>
        </authorList>
    </citation>
    <scope>NUCLEOTIDE SEQUENCE [LARGE SCALE GENOMIC DNA]</scope>
    <source>
        <strain evidence="12">CyL4-1</strain>
    </source>
</reference>
<keyword evidence="3 8" id="KW-0690">Ribosome biogenesis</keyword>
<dbReference type="NCBIfam" id="TIGR03594">
    <property type="entry name" value="GTPase_EngA"/>
    <property type="match status" value="1"/>
</dbReference>
<evidence type="ECO:0000313" key="12">
    <source>
        <dbReference type="EMBL" id="QED23105.1"/>
    </source>
</evidence>
<keyword evidence="5 8" id="KW-0547">Nucleotide-binding</keyword>
<dbReference type="FunFam" id="3.40.50.300:FF:000494">
    <property type="entry name" value="tRNA modification GTPase MnmE"/>
    <property type="match status" value="1"/>
</dbReference>
<dbReference type="SUPFAM" id="SSF52540">
    <property type="entry name" value="P-loop containing nucleoside triphosphate hydrolases"/>
    <property type="match status" value="2"/>
</dbReference>
<keyword evidence="13" id="KW-1185">Reference proteome</keyword>
<evidence type="ECO:0000256" key="2">
    <source>
        <dbReference type="ARBA" id="ARBA00020953"/>
    </source>
</evidence>